<proteinExistence type="inferred from homology"/>
<comment type="subcellular location">
    <subcellularLocation>
        <location evidence="2">Cell membrane</location>
        <topology evidence="2">Single-pass type II membrane protein</topology>
    </subcellularLocation>
    <subcellularLocation>
        <location evidence="7">Membrane</location>
        <topology evidence="7">Single-pass type II membrane protein</topology>
    </subcellularLocation>
</comment>
<dbReference type="PANTHER" id="PTHR43390">
    <property type="entry name" value="SIGNAL PEPTIDASE I"/>
    <property type="match status" value="1"/>
</dbReference>
<dbReference type="EC" id="3.4.21.89" evidence="4 7"/>
<dbReference type="InterPro" id="IPR019533">
    <property type="entry name" value="Peptidase_S26"/>
</dbReference>
<keyword evidence="7" id="KW-0812">Transmembrane</keyword>
<name>A0ABS3H8B8_9ENTE</name>
<dbReference type="RefSeq" id="WP_206903323.1">
    <property type="nucleotide sequence ID" value="NZ_JAFLVT010000008.1"/>
</dbReference>
<dbReference type="SUPFAM" id="SSF51306">
    <property type="entry name" value="LexA/Signal peptidase"/>
    <property type="match status" value="1"/>
</dbReference>
<reference evidence="9 10" key="1">
    <citation type="submission" date="2021-03" db="EMBL/GenBank/DDBJ databases">
        <title>Enterococcal diversity collection.</title>
        <authorList>
            <person name="Gilmore M.S."/>
            <person name="Schwartzman J."/>
            <person name="Van Tyne D."/>
            <person name="Martin M."/>
            <person name="Earl A.M."/>
            <person name="Manson A.L."/>
            <person name="Straub T."/>
            <person name="Salamzade R."/>
            <person name="Saavedra J."/>
            <person name="Lebreton F."/>
            <person name="Prichula J."/>
            <person name="Schaufler K."/>
            <person name="Gaca A."/>
            <person name="Sgardioli B."/>
            <person name="Wagenaar J."/>
            <person name="Strong T."/>
        </authorList>
    </citation>
    <scope>NUCLEOTIDE SEQUENCE [LARGE SCALE GENOMIC DNA]</scope>
    <source>
        <strain evidence="9 10">MJM12</strain>
    </source>
</reference>
<keyword evidence="6 7" id="KW-0378">Hydrolase</keyword>
<feature type="transmembrane region" description="Helical" evidence="7">
    <location>
        <begin position="45"/>
        <end position="65"/>
    </location>
</feature>
<organism evidence="9 10">
    <name type="scientific">Candidatus Enterococcus myersii</name>
    <dbReference type="NCBI Taxonomy" id="2815322"/>
    <lineage>
        <taxon>Bacteria</taxon>
        <taxon>Bacillati</taxon>
        <taxon>Bacillota</taxon>
        <taxon>Bacilli</taxon>
        <taxon>Lactobacillales</taxon>
        <taxon>Enterococcaceae</taxon>
        <taxon>Enterococcus</taxon>
    </lineage>
</organism>
<evidence type="ECO:0000256" key="6">
    <source>
        <dbReference type="ARBA" id="ARBA00022801"/>
    </source>
</evidence>
<keyword evidence="10" id="KW-1185">Reference proteome</keyword>
<dbReference type="PROSITE" id="PS00761">
    <property type="entry name" value="SPASE_I_3"/>
    <property type="match status" value="1"/>
</dbReference>
<protein>
    <recommendedName>
        <fullName evidence="4 7">Signal peptidase I</fullName>
        <ecNumber evidence="4 7">3.4.21.89</ecNumber>
    </recommendedName>
</protein>
<evidence type="ECO:0000313" key="9">
    <source>
        <dbReference type="EMBL" id="MBO0449160.1"/>
    </source>
</evidence>
<dbReference type="Proteomes" id="UP000664256">
    <property type="component" value="Unassembled WGS sequence"/>
</dbReference>
<comment type="similarity">
    <text evidence="3 7">Belongs to the peptidase S26 family.</text>
</comment>
<evidence type="ECO:0000313" key="10">
    <source>
        <dbReference type="Proteomes" id="UP000664256"/>
    </source>
</evidence>
<dbReference type="Gene3D" id="2.10.109.10">
    <property type="entry name" value="Umud Fragment, subunit A"/>
    <property type="match status" value="1"/>
</dbReference>
<dbReference type="NCBIfam" id="TIGR02227">
    <property type="entry name" value="sigpep_I_bact"/>
    <property type="match status" value="1"/>
</dbReference>
<evidence type="ECO:0000256" key="7">
    <source>
        <dbReference type="RuleBase" id="RU362042"/>
    </source>
</evidence>
<dbReference type="CDD" id="cd06530">
    <property type="entry name" value="S26_SPase_I"/>
    <property type="match status" value="1"/>
</dbReference>
<keyword evidence="5 7" id="KW-0645">Protease</keyword>
<dbReference type="InterPro" id="IPR019758">
    <property type="entry name" value="Pept_S26A_signal_pept_1_CS"/>
</dbReference>
<comment type="catalytic activity">
    <reaction evidence="1 7">
        <text>Cleavage of hydrophobic, N-terminal signal or leader sequences from secreted and periplasmic proteins.</text>
        <dbReference type="EC" id="3.4.21.89"/>
    </reaction>
</comment>
<evidence type="ECO:0000256" key="3">
    <source>
        <dbReference type="ARBA" id="ARBA00009370"/>
    </source>
</evidence>
<dbReference type="GO" id="GO:0009003">
    <property type="term" value="F:signal peptidase activity"/>
    <property type="evidence" value="ECO:0007669"/>
    <property type="project" value="UniProtKB-EC"/>
</dbReference>
<keyword evidence="7" id="KW-1133">Transmembrane helix</keyword>
<dbReference type="PANTHER" id="PTHR43390:SF1">
    <property type="entry name" value="CHLOROPLAST PROCESSING PEPTIDASE"/>
    <property type="match status" value="1"/>
</dbReference>
<comment type="caution">
    <text evidence="9">The sequence shown here is derived from an EMBL/GenBank/DDBJ whole genome shotgun (WGS) entry which is preliminary data.</text>
</comment>
<dbReference type="EMBL" id="JAFLVT010000008">
    <property type="protein sequence ID" value="MBO0449160.1"/>
    <property type="molecule type" value="Genomic_DNA"/>
</dbReference>
<evidence type="ECO:0000256" key="2">
    <source>
        <dbReference type="ARBA" id="ARBA00004401"/>
    </source>
</evidence>
<evidence type="ECO:0000259" key="8">
    <source>
        <dbReference type="Pfam" id="PF10502"/>
    </source>
</evidence>
<dbReference type="InterPro" id="IPR000223">
    <property type="entry name" value="Pept_S26A_signal_pept_1"/>
</dbReference>
<feature type="domain" description="Peptidase S26" evidence="8">
    <location>
        <begin position="48"/>
        <end position="214"/>
    </location>
</feature>
<gene>
    <name evidence="9" type="primary">lepB</name>
    <name evidence="9" type="ORF">JZO76_06370</name>
</gene>
<sequence length="223" mass="26052">MTEKKQENPRIVSQVASKKKMRKKLTSEQIELILQRRRKEQIRKYWDLFLLLMTIVVCVLFLINVKAHQIVGESMIPTLHNGDRILIKKTQEVQRYDIVTFTPDGNDSQGKTYIKRVIGVPGDKFVIQGSTLYLFNQKNIDTEYDALRYSVNLPDSTQIFELDKKLADNLRNQTQIPKNAYFVLGDNRKNSEDSRIIGFVQKNAIEGVMKLRFYPFDKIGWVH</sequence>
<dbReference type="PROSITE" id="PS00501">
    <property type="entry name" value="SPASE_I_1"/>
    <property type="match status" value="1"/>
</dbReference>
<accession>A0ABS3H8B8</accession>
<dbReference type="InterPro" id="IPR019756">
    <property type="entry name" value="Pept_S26A_signal_pept_1_Ser-AS"/>
</dbReference>
<keyword evidence="7" id="KW-0472">Membrane</keyword>
<dbReference type="PRINTS" id="PR00727">
    <property type="entry name" value="LEADERPTASE"/>
</dbReference>
<evidence type="ECO:0000256" key="5">
    <source>
        <dbReference type="ARBA" id="ARBA00022670"/>
    </source>
</evidence>
<dbReference type="InterPro" id="IPR036286">
    <property type="entry name" value="LexA/Signal_pep-like_sf"/>
</dbReference>
<dbReference type="Pfam" id="PF10502">
    <property type="entry name" value="Peptidase_S26"/>
    <property type="match status" value="1"/>
</dbReference>
<evidence type="ECO:0000256" key="4">
    <source>
        <dbReference type="ARBA" id="ARBA00013208"/>
    </source>
</evidence>
<evidence type="ECO:0000256" key="1">
    <source>
        <dbReference type="ARBA" id="ARBA00000677"/>
    </source>
</evidence>